<evidence type="ECO:0000313" key="1">
    <source>
        <dbReference type="EMBL" id="CUH82399.1"/>
    </source>
</evidence>
<dbReference type="AlphaFoldDB" id="A0A0P1GK73"/>
<dbReference type="RefSeq" id="WP_058249300.1">
    <property type="nucleotide sequence ID" value="NZ_CYSE01000012.1"/>
</dbReference>
<dbReference type="EMBL" id="CYSE01000012">
    <property type="protein sequence ID" value="CUH82399.1"/>
    <property type="molecule type" value="Genomic_DNA"/>
</dbReference>
<dbReference type="CDD" id="cd02513">
    <property type="entry name" value="CMP-NeuAc_Synthase"/>
    <property type="match status" value="1"/>
</dbReference>
<dbReference type="Proteomes" id="UP000054935">
    <property type="component" value="Unassembled WGS sequence"/>
</dbReference>
<keyword evidence="1" id="KW-0548">Nucleotidyltransferase</keyword>
<accession>A0A0P1GK73</accession>
<gene>
    <name evidence="1" type="primary">neuA</name>
    <name evidence="1" type="ORF">TRN7648_03948</name>
</gene>
<dbReference type="STRING" id="441103.TRN7648_03948"/>
<keyword evidence="2" id="KW-1185">Reference proteome</keyword>
<dbReference type="GO" id="GO:0008781">
    <property type="term" value="F:N-acylneuraminate cytidylyltransferase activity"/>
    <property type="evidence" value="ECO:0007669"/>
    <property type="project" value="UniProtKB-EC"/>
</dbReference>
<sequence>MSQTGGQDGVLAVITARGGSKGVPRKNVRPLGGVPLIAWTVRAALEASCVARVIVSTDDAEIAEAARDAGADVPFMRPADLASDTATSVDVMVHALEAVPGYDRAVLLQPTSPFRTGADLDAGFALWQASPGAGGCVSVCEAAESPWLMYGSDAAGRLNRLLPEPPNGTRRQDLPKALVLNGAFYFVDVARFLAERRFLFADSLGFEMPVARSVDIDTAADFAEAESLLAHMSEART</sequence>
<proteinExistence type="predicted"/>
<reference evidence="1 2" key="1">
    <citation type="submission" date="2015-09" db="EMBL/GenBank/DDBJ databases">
        <authorList>
            <consortium name="Swine Surveillance"/>
        </authorList>
    </citation>
    <scope>NUCLEOTIDE SEQUENCE [LARGE SCALE GENOMIC DNA]</scope>
    <source>
        <strain evidence="1 2">CECT 7648</strain>
    </source>
</reference>
<name>A0A0P1GK73_9RHOB</name>
<dbReference type="PANTHER" id="PTHR21485">
    <property type="entry name" value="HAD SUPERFAMILY MEMBERS CMAS AND KDSC"/>
    <property type="match status" value="1"/>
</dbReference>
<dbReference type="InterPro" id="IPR050793">
    <property type="entry name" value="CMP-NeuNAc_synthase"/>
</dbReference>
<dbReference type="Pfam" id="PF02348">
    <property type="entry name" value="CTP_transf_3"/>
    <property type="match status" value="1"/>
</dbReference>
<dbReference type="PANTHER" id="PTHR21485:SF6">
    <property type="entry name" value="N-ACYLNEURAMINATE CYTIDYLYLTRANSFERASE-RELATED"/>
    <property type="match status" value="1"/>
</dbReference>
<dbReference type="InterPro" id="IPR003329">
    <property type="entry name" value="Cytidylyl_trans"/>
</dbReference>
<organism evidence="1 2">
    <name type="scientific">Tropicibacter naphthalenivorans</name>
    <dbReference type="NCBI Taxonomy" id="441103"/>
    <lineage>
        <taxon>Bacteria</taxon>
        <taxon>Pseudomonadati</taxon>
        <taxon>Pseudomonadota</taxon>
        <taxon>Alphaproteobacteria</taxon>
        <taxon>Rhodobacterales</taxon>
        <taxon>Roseobacteraceae</taxon>
        <taxon>Tropicibacter</taxon>
    </lineage>
</organism>
<dbReference type="InterPro" id="IPR029044">
    <property type="entry name" value="Nucleotide-diphossugar_trans"/>
</dbReference>
<dbReference type="Gene3D" id="3.90.550.10">
    <property type="entry name" value="Spore Coat Polysaccharide Biosynthesis Protein SpsA, Chain A"/>
    <property type="match status" value="1"/>
</dbReference>
<keyword evidence="1" id="KW-0808">Transferase</keyword>
<dbReference type="OrthoDB" id="9805604at2"/>
<evidence type="ECO:0000313" key="2">
    <source>
        <dbReference type="Proteomes" id="UP000054935"/>
    </source>
</evidence>
<dbReference type="SUPFAM" id="SSF53448">
    <property type="entry name" value="Nucleotide-diphospho-sugar transferases"/>
    <property type="match status" value="1"/>
</dbReference>
<dbReference type="EC" id="2.7.7.43" evidence="1"/>
<protein>
    <submittedName>
        <fullName evidence="1">N-acylneuraminate cytidylyltransferase</fullName>
        <ecNumber evidence="1">2.7.7.43</ecNumber>
    </submittedName>
</protein>